<sequence length="121" mass="13688">MAQEKQSEIDNTITTHAVLTRMYKVEIMEACKSHHTCDIRSLLDVSIFHSGQGLLTCHLLRLAVAANYVQLAMLCPAIAILNLEPRFRSKASKLSPSELSWRRTPSSYITFFHLREGRKSG</sequence>
<dbReference type="Proteomes" id="UP000002035">
    <property type="component" value="Unassembled WGS sequence"/>
</dbReference>
<accession>C5FI98</accession>
<proteinExistence type="predicted"/>
<dbReference type="RefSeq" id="XP_002848963.1">
    <property type="nucleotide sequence ID" value="XM_002848917.1"/>
</dbReference>
<protein>
    <submittedName>
        <fullName evidence="1">Uncharacterized protein</fullName>
    </submittedName>
</protein>
<reference evidence="2" key="1">
    <citation type="journal article" date="2012" name="MBio">
        <title>Comparative genome analysis of Trichophyton rubrum and related dermatophytes reveals candidate genes involved in infection.</title>
        <authorList>
            <person name="Martinez D.A."/>
            <person name="Oliver B.G."/>
            <person name="Graeser Y."/>
            <person name="Goldberg J.M."/>
            <person name="Li W."/>
            <person name="Martinez-Rossi N.M."/>
            <person name="Monod M."/>
            <person name="Shelest E."/>
            <person name="Barton R.C."/>
            <person name="Birch E."/>
            <person name="Brakhage A.A."/>
            <person name="Chen Z."/>
            <person name="Gurr S.J."/>
            <person name="Heiman D."/>
            <person name="Heitman J."/>
            <person name="Kosti I."/>
            <person name="Rossi A."/>
            <person name="Saif S."/>
            <person name="Samalova M."/>
            <person name="Saunders C.W."/>
            <person name="Shea T."/>
            <person name="Summerbell R.C."/>
            <person name="Xu J."/>
            <person name="Young S."/>
            <person name="Zeng Q."/>
            <person name="Birren B.W."/>
            <person name="Cuomo C.A."/>
            <person name="White T.C."/>
        </authorList>
    </citation>
    <scope>NUCLEOTIDE SEQUENCE [LARGE SCALE GENOMIC DNA]</scope>
    <source>
        <strain evidence="2">ATCC MYA-4605 / CBS 113480</strain>
    </source>
</reference>
<gene>
    <name evidence="1" type="ORF">MCYG_01897</name>
</gene>
<keyword evidence="2" id="KW-1185">Reference proteome</keyword>
<dbReference type="EMBL" id="DS995702">
    <property type="protein sequence ID" value="EEQ29078.1"/>
    <property type="molecule type" value="Genomic_DNA"/>
</dbReference>
<organism evidence="1 2">
    <name type="scientific">Arthroderma otae (strain ATCC MYA-4605 / CBS 113480)</name>
    <name type="common">Microsporum canis</name>
    <dbReference type="NCBI Taxonomy" id="554155"/>
    <lineage>
        <taxon>Eukaryota</taxon>
        <taxon>Fungi</taxon>
        <taxon>Dikarya</taxon>
        <taxon>Ascomycota</taxon>
        <taxon>Pezizomycotina</taxon>
        <taxon>Eurotiomycetes</taxon>
        <taxon>Eurotiomycetidae</taxon>
        <taxon>Onygenales</taxon>
        <taxon>Arthrodermataceae</taxon>
        <taxon>Microsporum</taxon>
    </lineage>
</organism>
<evidence type="ECO:0000313" key="2">
    <source>
        <dbReference type="Proteomes" id="UP000002035"/>
    </source>
</evidence>
<evidence type="ECO:0000313" key="1">
    <source>
        <dbReference type="EMBL" id="EEQ29078.1"/>
    </source>
</evidence>
<name>C5FI98_ARTOC</name>
<dbReference type="AlphaFoldDB" id="C5FI98"/>
<dbReference type="GeneID" id="9229015"/>
<dbReference type="VEuPathDB" id="FungiDB:MCYG_01897"/>
<dbReference type="HOGENOM" id="CLU_2037509_0_0_1"/>